<feature type="non-terminal residue" evidence="2">
    <location>
        <position position="191"/>
    </location>
</feature>
<evidence type="ECO:0000313" key="3">
    <source>
        <dbReference type="Proteomes" id="UP000324800"/>
    </source>
</evidence>
<feature type="non-terminal residue" evidence="2">
    <location>
        <position position="1"/>
    </location>
</feature>
<accession>A0A5J4PX79</accession>
<feature type="compositionally biased region" description="Basic residues" evidence="1">
    <location>
        <begin position="117"/>
        <end position="126"/>
    </location>
</feature>
<reference evidence="2 3" key="1">
    <citation type="submission" date="2019-03" db="EMBL/GenBank/DDBJ databases">
        <title>Single cell metagenomics reveals metabolic interactions within the superorganism composed of flagellate Streblomastix strix and complex community of Bacteroidetes bacteria on its surface.</title>
        <authorList>
            <person name="Treitli S.C."/>
            <person name="Kolisko M."/>
            <person name="Husnik F."/>
            <person name="Keeling P."/>
            <person name="Hampl V."/>
        </authorList>
    </citation>
    <scope>NUCLEOTIDE SEQUENCE [LARGE SCALE GENOMIC DNA]</scope>
    <source>
        <strain evidence="2">ST1C</strain>
    </source>
</reference>
<gene>
    <name evidence="2" type="ORF">EZS28_055789</name>
</gene>
<evidence type="ECO:0000256" key="1">
    <source>
        <dbReference type="SAM" id="MobiDB-lite"/>
    </source>
</evidence>
<protein>
    <submittedName>
        <fullName evidence="2">Uncharacterized protein</fullName>
    </submittedName>
</protein>
<evidence type="ECO:0000313" key="2">
    <source>
        <dbReference type="EMBL" id="KAA6313244.1"/>
    </source>
</evidence>
<dbReference type="Proteomes" id="UP000324800">
    <property type="component" value="Unassembled WGS sequence"/>
</dbReference>
<sequence length="191" mass="20883">KTQLGWLHEADSWKDLFSEAFPHLKSFASDALTYLLEPVIRFLRPKDSDQEQFGGNKTGENLSEFIANTTMGLVASVLNLFSSMAEQYASSKPTNFFNPSDGIAQGELAALGGSGQRGKKKKKSKKGSKDKEVSDQAAQAALAAQALAAAKQIPAQHYKFPVVPGASLRNKRFYDDQYTQSIASKHFTYAV</sequence>
<dbReference type="AlphaFoldDB" id="A0A5J4PX79"/>
<name>A0A5J4PX79_9EUKA</name>
<comment type="caution">
    <text evidence="2">The sequence shown here is derived from an EMBL/GenBank/DDBJ whole genome shotgun (WGS) entry which is preliminary data.</text>
</comment>
<organism evidence="2 3">
    <name type="scientific">Streblomastix strix</name>
    <dbReference type="NCBI Taxonomy" id="222440"/>
    <lineage>
        <taxon>Eukaryota</taxon>
        <taxon>Metamonada</taxon>
        <taxon>Preaxostyla</taxon>
        <taxon>Oxymonadida</taxon>
        <taxon>Streblomastigidae</taxon>
        <taxon>Streblomastix</taxon>
    </lineage>
</organism>
<dbReference type="EMBL" id="SNRW01048401">
    <property type="protein sequence ID" value="KAA6313244.1"/>
    <property type="molecule type" value="Genomic_DNA"/>
</dbReference>
<feature type="region of interest" description="Disordered" evidence="1">
    <location>
        <begin position="109"/>
        <end position="134"/>
    </location>
</feature>
<proteinExistence type="predicted"/>